<proteinExistence type="predicted"/>
<evidence type="ECO:0000313" key="1">
    <source>
        <dbReference type="EMBL" id="KAE8160578.1"/>
    </source>
</evidence>
<protein>
    <submittedName>
        <fullName evidence="1">Uncharacterized protein</fullName>
    </submittedName>
</protein>
<gene>
    <name evidence="1" type="ORF">BDV40DRAFT_270179</name>
</gene>
<dbReference type="EMBL" id="ML738655">
    <property type="protein sequence ID" value="KAE8160578.1"/>
    <property type="molecule type" value="Genomic_DNA"/>
</dbReference>
<sequence>MLSRREGVFIMHIFTPHVISEYAEARGKRSKDVVTMQTNREQFSIDIGRRRTINLKGFQITSPIVKIREFPPGNKFNLERTIIPTNQAPWWEGSTSGSLQIVTSLATAAKGA</sequence>
<evidence type="ECO:0000313" key="2">
    <source>
        <dbReference type="Proteomes" id="UP000326950"/>
    </source>
</evidence>
<organism evidence="1 2">
    <name type="scientific">Aspergillus tamarii</name>
    <dbReference type="NCBI Taxonomy" id="41984"/>
    <lineage>
        <taxon>Eukaryota</taxon>
        <taxon>Fungi</taxon>
        <taxon>Dikarya</taxon>
        <taxon>Ascomycota</taxon>
        <taxon>Pezizomycotina</taxon>
        <taxon>Eurotiomycetes</taxon>
        <taxon>Eurotiomycetidae</taxon>
        <taxon>Eurotiales</taxon>
        <taxon>Aspergillaceae</taxon>
        <taxon>Aspergillus</taxon>
        <taxon>Aspergillus subgen. Circumdati</taxon>
    </lineage>
</organism>
<reference evidence="1 2" key="1">
    <citation type="submission" date="2019-04" db="EMBL/GenBank/DDBJ databases">
        <title>Friends and foes A comparative genomics study of 23 Aspergillus species from section Flavi.</title>
        <authorList>
            <consortium name="DOE Joint Genome Institute"/>
            <person name="Kjaerbolling I."/>
            <person name="Vesth T."/>
            <person name="Frisvad J.C."/>
            <person name="Nybo J.L."/>
            <person name="Theobald S."/>
            <person name="Kildgaard S."/>
            <person name="Isbrandt T."/>
            <person name="Kuo A."/>
            <person name="Sato A."/>
            <person name="Lyhne E.K."/>
            <person name="Kogle M.E."/>
            <person name="Wiebenga A."/>
            <person name="Kun R.S."/>
            <person name="Lubbers R.J."/>
            <person name="Makela M.R."/>
            <person name="Barry K."/>
            <person name="Chovatia M."/>
            <person name="Clum A."/>
            <person name="Daum C."/>
            <person name="Haridas S."/>
            <person name="He G."/>
            <person name="LaButti K."/>
            <person name="Lipzen A."/>
            <person name="Mondo S."/>
            <person name="Riley R."/>
            <person name="Salamov A."/>
            <person name="Simmons B.A."/>
            <person name="Magnuson J.K."/>
            <person name="Henrissat B."/>
            <person name="Mortensen U.H."/>
            <person name="Larsen T.O."/>
            <person name="Devries R.P."/>
            <person name="Grigoriev I.V."/>
            <person name="Machida M."/>
            <person name="Baker S.E."/>
            <person name="Andersen M.R."/>
        </authorList>
    </citation>
    <scope>NUCLEOTIDE SEQUENCE [LARGE SCALE GENOMIC DNA]</scope>
    <source>
        <strain evidence="1 2">CBS 117626</strain>
    </source>
</reference>
<dbReference type="Proteomes" id="UP000326950">
    <property type="component" value="Unassembled WGS sequence"/>
</dbReference>
<keyword evidence="2" id="KW-1185">Reference proteome</keyword>
<dbReference type="AlphaFoldDB" id="A0A5N6UPJ4"/>
<accession>A0A5N6UPJ4</accession>
<name>A0A5N6UPJ4_ASPTM</name>